<evidence type="ECO:0000313" key="1">
    <source>
        <dbReference type="EMBL" id="MFD2045310.1"/>
    </source>
</evidence>
<sequence length="25" mass="2647">MVLGSFGTLLIALIALVVSMINDKK</sequence>
<dbReference type="EMBL" id="JBHUHQ010000018">
    <property type="protein sequence ID" value="MFD2045310.1"/>
    <property type="molecule type" value="Genomic_DNA"/>
</dbReference>
<evidence type="ECO:0000313" key="2">
    <source>
        <dbReference type="Proteomes" id="UP001597383"/>
    </source>
</evidence>
<proteinExistence type="predicted"/>
<reference evidence="2" key="1">
    <citation type="journal article" date="2019" name="Int. J. Syst. Evol. Microbiol.">
        <title>The Global Catalogue of Microorganisms (GCM) 10K type strain sequencing project: providing services to taxonomists for standard genome sequencing and annotation.</title>
        <authorList>
            <consortium name="The Broad Institute Genomics Platform"/>
            <consortium name="The Broad Institute Genome Sequencing Center for Infectious Disease"/>
            <person name="Wu L."/>
            <person name="Ma J."/>
        </authorList>
    </citation>
    <scope>NUCLEOTIDE SEQUENCE [LARGE SCALE GENOMIC DNA]</scope>
    <source>
        <strain evidence="2">R28</strain>
    </source>
</reference>
<comment type="caution">
    <text evidence="1">The sequence shown here is derived from an EMBL/GenBank/DDBJ whole genome shotgun (WGS) entry which is preliminary data.</text>
</comment>
<gene>
    <name evidence="1" type="ORF">ACFSJF_13600</name>
</gene>
<name>A0ABW4W3G7_9BACI</name>
<accession>A0ABW4W3G7</accession>
<dbReference type="InterPro" id="IPR031616">
    <property type="entry name" value="BsrE-like"/>
</dbReference>
<organism evidence="1 2">
    <name type="scientific">Ornithinibacillus salinisoli</name>
    <dbReference type="NCBI Taxonomy" id="1848459"/>
    <lineage>
        <taxon>Bacteria</taxon>
        <taxon>Bacillati</taxon>
        <taxon>Bacillota</taxon>
        <taxon>Bacilli</taxon>
        <taxon>Bacillales</taxon>
        <taxon>Bacillaceae</taxon>
        <taxon>Ornithinibacillus</taxon>
    </lineage>
</organism>
<keyword evidence="2" id="KW-1185">Reference proteome</keyword>
<dbReference type="RefSeq" id="WP_377557981.1">
    <property type="nucleotide sequence ID" value="NZ_JBHUMI010000019.1"/>
</dbReference>
<protein>
    <submittedName>
        <fullName evidence="1">Holin-like toxin</fullName>
    </submittedName>
</protein>
<dbReference type="Pfam" id="PF16935">
    <property type="entry name" value="Hol_Tox"/>
    <property type="match status" value="1"/>
</dbReference>
<dbReference type="Proteomes" id="UP001597383">
    <property type="component" value="Unassembled WGS sequence"/>
</dbReference>